<feature type="domain" description="MADS-box" evidence="7">
    <location>
        <begin position="1"/>
        <end position="61"/>
    </location>
</feature>
<dbReference type="Pfam" id="PF00319">
    <property type="entry name" value="SRF-TF"/>
    <property type="match status" value="1"/>
</dbReference>
<dbReference type="PANTHER" id="PTHR11945:SF534">
    <property type="entry name" value="MYOCYTE-SPECIFIC ENHANCER FACTOR 2"/>
    <property type="match status" value="1"/>
</dbReference>
<dbReference type="AlphaFoldDB" id="A0A200QTU3"/>
<keyword evidence="2" id="KW-0805">Transcription regulation</keyword>
<evidence type="ECO:0000313" key="8">
    <source>
        <dbReference type="EMBL" id="OVA13873.1"/>
    </source>
</evidence>
<gene>
    <name evidence="8" type="ORF">BVC80_1789g10</name>
</gene>
<keyword evidence="5" id="KW-0539">Nucleus</keyword>
<dbReference type="GO" id="GO:0046983">
    <property type="term" value="F:protein dimerization activity"/>
    <property type="evidence" value="ECO:0007669"/>
    <property type="project" value="InterPro"/>
</dbReference>
<keyword evidence="3" id="KW-0238">DNA-binding</keyword>
<proteinExistence type="predicted"/>
<dbReference type="Proteomes" id="UP000195402">
    <property type="component" value="Unassembled WGS sequence"/>
</dbReference>
<evidence type="ECO:0000256" key="2">
    <source>
        <dbReference type="ARBA" id="ARBA00023015"/>
    </source>
</evidence>
<evidence type="ECO:0000259" key="7">
    <source>
        <dbReference type="PROSITE" id="PS50066"/>
    </source>
</evidence>
<keyword evidence="6" id="KW-0175">Coiled coil</keyword>
<dbReference type="GO" id="GO:0000981">
    <property type="term" value="F:DNA-binding transcription factor activity, RNA polymerase II-specific"/>
    <property type="evidence" value="ECO:0007669"/>
    <property type="project" value="TreeGrafter"/>
</dbReference>
<dbReference type="OrthoDB" id="1896642at2759"/>
<dbReference type="InterPro" id="IPR036879">
    <property type="entry name" value="TF_MADSbox_sf"/>
</dbReference>
<evidence type="ECO:0000313" key="9">
    <source>
        <dbReference type="Proteomes" id="UP000195402"/>
    </source>
</evidence>
<feature type="coiled-coil region" evidence="6">
    <location>
        <begin position="129"/>
        <end position="156"/>
    </location>
</feature>
<protein>
    <submittedName>
        <fullName evidence="8">Transcription factor</fullName>
    </submittedName>
</protein>
<dbReference type="SUPFAM" id="SSF55455">
    <property type="entry name" value="SRF-like"/>
    <property type="match status" value="1"/>
</dbReference>
<dbReference type="GO" id="GO:0045893">
    <property type="term" value="P:positive regulation of DNA-templated transcription"/>
    <property type="evidence" value="ECO:0007669"/>
    <property type="project" value="UniProtKB-ARBA"/>
</dbReference>
<evidence type="ECO:0000256" key="5">
    <source>
        <dbReference type="ARBA" id="ARBA00023242"/>
    </source>
</evidence>
<dbReference type="PROSITE" id="PS50066">
    <property type="entry name" value="MADS_BOX_2"/>
    <property type="match status" value="1"/>
</dbReference>
<keyword evidence="9" id="KW-1185">Reference proteome</keyword>
<evidence type="ECO:0000256" key="3">
    <source>
        <dbReference type="ARBA" id="ARBA00023125"/>
    </source>
</evidence>
<dbReference type="GO" id="GO:0005634">
    <property type="term" value="C:nucleus"/>
    <property type="evidence" value="ECO:0007669"/>
    <property type="project" value="UniProtKB-SubCell"/>
</dbReference>
<evidence type="ECO:0000256" key="4">
    <source>
        <dbReference type="ARBA" id="ARBA00023163"/>
    </source>
</evidence>
<accession>A0A200QTU3</accession>
<evidence type="ECO:0000256" key="6">
    <source>
        <dbReference type="SAM" id="Coils"/>
    </source>
</evidence>
<evidence type="ECO:0000256" key="1">
    <source>
        <dbReference type="ARBA" id="ARBA00004123"/>
    </source>
</evidence>
<keyword evidence="4" id="KW-0804">Transcription</keyword>
<dbReference type="InterPro" id="IPR002100">
    <property type="entry name" value="TF_MADSbox"/>
</dbReference>
<dbReference type="Gene3D" id="3.40.1810.10">
    <property type="entry name" value="Transcription factor, MADS-box"/>
    <property type="match status" value="1"/>
</dbReference>
<organism evidence="8 9">
    <name type="scientific">Macleaya cordata</name>
    <name type="common">Five-seeded plume-poppy</name>
    <name type="synonym">Bocconia cordata</name>
    <dbReference type="NCBI Taxonomy" id="56857"/>
    <lineage>
        <taxon>Eukaryota</taxon>
        <taxon>Viridiplantae</taxon>
        <taxon>Streptophyta</taxon>
        <taxon>Embryophyta</taxon>
        <taxon>Tracheophyta</taxon>
        <taxon>Spermatophyta</taxon>
        <taxon>Magnoliopsida</taxon>
        <taxon>Ranunculales</taxon>
        <taxon>Papaveraceae</taxon>
        <taxon>Papaveroideae</taxon>
        <taxon>Macleaya</taxon>
    </lineage>
</organism>
<dbReference type="PANTHER" id="PTHR11945">
    <property type="entry name" value="MADS BOX PROTEIN"/>
    <property type="match status" value="1"/>
</dbReference>
<sequence length="252" mass="28574">MGRRELEMKKIENLQARNVCFSKRRKGIIKQAEKLSKLCNLDIHFITFSPAGEPYVSSTSCGNSSSSSASFDSVIQNYLNDAISDSDLHKTEFQPQIPDVKNDHDLLSLNEVKQSWMDVDVTKLSLSQIQSYKRYLEKLKSEVAHALEKKTVFEDNNGEGEGSFMVKDELPLPMISTDDSISSDQSVYKGAIDEIDDQMHLFSENEHQMINANTTTDQAYKGDGDKIDHDKMLFRSNDKHFDDIDEVVASFE</sequence>
<dbReference type="SMART" id="SM00432">
    <property type="entry name" value="MADS"/>
    <property type="match status" value="1"/>
</dbReference>
<name>A0A200QTU3_MACCD</name>
<dbReference type="PRINTS" id="PR00404">
    <property type="entry name" value="MADSDOMAIN"/>
</dbReference>
<dbReference type="InParanoid" id="A0A200QTU3"/>
<comment type="subcellular location">
    <subcellularLocation>
        <location evidence="1">Nucleus</location>
    </subcellularLocation>
</comment>
<reference evidence="8 9" key="1">
    <citation type="journal article" date="2017" name="Mol. Plant">
        <title>The Genome of Medicinal Plant Macleaya cordata Provides New Insights into Benzylisoquinoline Alkaloids Metabolism.</title>
        <authorList>
            <person name="Liu X."/>
            <person name="Liu Y."/>
            <person name="Huang P."/>
            <person name="Ma Y."/>
            <person name="Qing Z."/>
            <person name="Tang Q."/>
            <person name="Cao H."/>
            <person name="Cheng P."/>
            <person name="Zheng Y."/>
            <person name="Yuan Z."/>
            <person name="Zhou Y."/>
            <person name="Liu J."/>
            <person name="Tang Z."/>
            <person name="Zhuo Y."/>
            <person name="Zhang Y."/>
            <person name="Yu L."/>
            <person name="Huang J."/>
            <person name="Yang P."/>
            <person name="Peng Q."/>
            <person name="Zhang J."/>
            <person name="Jiang W."/>
            <person name="Zhang Z."/>
            <person name="Lin K."/>
            <person name="Ro D.K."/>
            <person name="Chen X."/>
            <person name="Xiong X."/>
            <person name="Shang Y."/>
            <person name="Huang S."/>
            <person name="Zeng J."/>
        </authorList>
    </citation>
    <scope>NUCLEOTIDE SEQUENCE [LARGE SCALE GENOMIC DNA]</scope>
    <source>
        <strain evidence="9">cv. BLH2017</strain>
        <tissue evidence="8">Root</tissue>
    </source>
</reference>
<comment type="caution">
    <text evidence="8">The sequence shown here is derived from an EMBL/GenBank/DDBJ whole genome shotgun (WGS) entry which is preliminary data.</text>
</comment>
<dbReference type="GO" id="GO:0000978">
    <property type="term" value="F:RNA polymerase II cis-regulatory region sequence-specific DNA binding"/>
    <property type="evidence" value="ECO:0007669"/>
    <property type="project" value="TreeGrafter"/>
</dbReference>
<dbReference type="EMBL" id="MVGT01001076">
    <property type="protein sequence ID" value="OVA13873.1"/>
    <property type="molecule type" value="Genomic_DNA"/>
</dbReference>